<dbReference type="PROSITE" id="PS00108">
    <property type="entry name" value="PROTEIN_KINASE_ST"/>
    <property type="match status" value="1"/>
</dbReference>
<evidence type="ECO:0000313" key="12">
    <source>
        <dbReference type="Proteomes" id="UP000469890"/>
    </source>
</evidence>
<dbReference type="InterPro" id="IPR011009">
    <property type="entry name" value="Kinase-like_dom_sf"/>
</dbReference>
<organism evidence="11 12">
    <name type="scientific">Mucor circinelloides f. lusitanicus</name>
    <name type="common">Mucor racemosus var. lusitanicus</name>
    <dbReference type="NCBI Taxonomy" id="29924"/>
    <lineage>
        <taxon>Eukaryota</taxon>
        <taxon>Fungi</taxon>
        <taxon>Fungi incertae sedis</taxon>
        <taxon>Mucoromycota</taxon>
        <taxon>Mucoromycotina</taxon>
        <taxon>Mucoromycetes</taxon>
        <taxon>Mucorales</taxon>
        <taxon>Mucorineae</taxon>
        <taxon>Mucoraceae</taxon>
        <taxon>Mucor</taxon>
    </lineage>
</organism>
<evidence type="ECO:0000313" key="11">
    <source>
        <dbReference type="EMBL" id="KAF1797659.1"/>
    </source>
</evidence>
<proteinExistence type="predicted"/>
<accession>A0A8H4EXR6</accession>
<comment type="subcellular location">
    <subcellularLocation>
        <location evidence="1">Nucleus</location>
    </subcellularLocation>
</comment>
<dbReference type="GO" id="GO:0005634">
    <property type="term" value="C:nucleus"/>
    <property type="evidence" value="ECO:0007669"/>
    <property type="project" value="UniProtKB-SubCell"/>
</dbReference>
<dbReference type="Gene3D" id="1.10.510.10">
    <property type="entry name" value="Transferase(Phosphotransferase) domain 1"/>
    <property type="match status" value="1"/>
</dbReference>
<gene>
    <name evidence="11" type="ORF">FB192DRAFT_1401001</name>
</gene>
<feature type="compositionally biased region" description="Basic and acidic residues" evidence="9">
    <location>
        <begin position="724"/>
        <end position="737"/>
    </location>
</feature>
<feature type="compositionally biased region" description="Low complexity" evidence="9">
    <location>
        <begin position="559"/>
        <end position="569"/>
    </location>
</feature>
<evidence type="ECO:0000256" key="6">
    <source>
        <dbReference type="ARBA" id="ARBA00022840"/>
    </source>
</evidence>
<dbReference type="InterPro" id="IPR017441">
    <property type="entry name" value="Protein_kinase_ATP_BS"/>
</dbReference>
<feature type="region of interest" description="Disordered" evidence="9">
    <location>
        <begin position="686"/>
        <end position="737"/>
    </location>
</feature>
<dbReference type="PROSITE" id="PS00107">
    <property type="entry name" value="PROTEIN_KINASE_ATP"/>
    <property type="match status" value="1"/>
</dbReference>
<dbReference type="FunFam" id="1.10.510.10:FF:000624">
    <property type="entry name" value="Mitogen-activated protein kinase"/>
    <property type="match status" value="1"/>
</dbReference>
<evidence type="ECO:0000256" key="8">
    <source>
        <dbReference type="PROSITE-ProRule" id="PRU10141"/>
    </source>
</evidence>
<name>A0A8H4EXR6_MUCCL</name>
<dbReference type="SUPFAM" id="SSF56112">
    <property type="entry name" value="Protein kinase-like (PK-like)"/>
    <property type="match status" value="1"/>
</dbReference>
<dbReference type="Proteomes" id="UP000469890">
    <property type="component" value="Unassembled WGS sequence"/>
</dbReference>
<dbReference type="InterPro" id="IPR000719">
    <property type="entry name" value="Prot_kinase_dom"/>
</dbReference>
<dbReference type="InterPro" id="IPR008271">
    <property type="entry name" value="Ser/Thr_kinase_AS"/>
</dbReference>
<feature type="compositionally biased region" description="Basic residues" evidence="9">
    <location>
        <begin position="533"/>
        <end position="550"/>
    </location>
</feature>
<evidence type="ECO:0000256" key="5">
    <source>
        <dbReference type="ARBA" id="ARBA00022777"/>
    </source>
</evidence>
<evidence type="ECO:0000256" key="4">
    <source>
        <dbReference type="ARBA" id="ARBA00022741"/>
    </source>
</evidence>
<feature type="compositionally biased region" description="Polar residues" evidence="9">
    <location>
        <begin position="691"/>
        <end position="703"/>
    </location>
</feature>
<sequence length="737" mass="83774">MTHLGSPHDAYDFIEQIGDGSFGTVHKAQNKISHKVVAVKVMKKKYNTLQDCQGQFEPKLLDLIPPHINIVQLYDSFLSPTTCDLSFIMEYMDGGNLYQLMRERRHHNLPFNHCELRNILHQILSAVSHIHSHQVFHRDMKPENLLLDYSIGRPIIKLADFGLARELKSKPPYTEYVSTRWYRAPEVLLRSTEYSAPVDLWAIGAIFAELITLEPLFPGESEIDQIYRICEILGSPGNKIVGQKSKVVRQEKRLSPGFARKKAKDLNTDLRAINTSTTSTLSILDGGGEWKEGVKLAYKIGFKFPQLSPKPLESVIPNATESMLDLIRHFLFFNPCQRWSADTALRHVFFSETDEPEHTIVPSVATLNEPVTPPDHSSSVQKTPPPAILKDITPLDLLPIPQSPYQICPDWNTDHPVSRHGRLCSAVKDDTNSRLSSSRATHVDRFLHDTEPAVDNNAWLTQSRPIYSSHQKVHPVTDRPNSSHIWNKYNYAAHQQLRPSTPAVEHVSANKPSASTSTNKRYSYGTEEDTHSARRLGHHHHLHHHHHHPHHNDYHHRPPTTGTATASTTTGGGPTSSGFSIDRIPHYGNQLIKWAPPHFPHHHHQMDHDHDMIEANKRPESRQCRTPAPFSSSIMKHKYTSATINTNTSSCSFYANNNALPIKPWTPATTTTTVNTDKILADGYTSRISDKPQSTHRNSTSHRFNLWVPKDYEDEDDEDEDNEKEDHPDHNRWVQVL</sequence>
<evidence type="ECO:0000259" key="10">
    <source>
        <dbReference type="PROSITE" id="PS50011"/>
    </source>
</evidence>
<dbReference type="Gene3D" id="3.30.200.20">
    <property type="entry name" value="Phosphorylase Kinase, domain 1"/>
    <property type="match status" value="1"/>
</dbReference>
<dbReference type="PROSITE" id="PS50011">
    <property type="entry name" value="PROTEIN_KINASE_DOM"/>
    <property type="match status" value="1"/>
</dbReference>
<evidence type="ECO:0000256" key="1">
    <source>
        <dbReference type="ARBA" id="ARBA00004123"/>
    </source>
</evidence>
<reference evidence="11 12" key="1">
    <citation type="submission" date="2019-09" db="EMBL/GenBank/DDBJ databases">
        <authorList>
            <consortium name="DOE Joint Genome Institute"/>
            <person name="Mondo S.J."/>
            <person name="Navarro-Mendoza M.I."/>
            <person name="Perez-Arques C."/>
            <person name="Panchal S."/>
            <person name="Nicolas F.E."/>
            <person name="Ganguly P."/>
            <person name="Pangilinan J."/>
            <person name="Grigoriev I."/>
            <person name="Heitman J."/>
            <person name="Sanya K."/>
            <person name="Garre V."/>
        </authorList>
    </citation>
    <scope>NUCLEOTIDE SEQUENCE [LARGE SCALE GENOMIC DNA]</scope>
    <source>
        <strain evidence="11 12">MU402</strain>
    </source>
</reference>
<keyword evidence="5 11" id="KW-0418">Kinase</keyword>
<dbReference type="SMART" id="SM00220">
    <property type="entry name" value="S_TKc"/>
    <property type="match status" value="1"/>
</dbReference>
<dbReference type="GO" id="GO:0005524">
    <property type="term" value="F:ATP binding"/>
    <property type="evidence" value="ECO:0007669"/>
    <property type="project" value="UniProtKB-UniRule"/>
</dbReference>
<keyword evidence="4 8" id="KW-0547">Nucleotide-binding</keyword>
<feature type="domain" description="Protein kinase" evidence="10">
    <location>
        <begin position="11"/>
        <end position="350"/>
    </location>
</feature>
<feature type="compositionally biased region" description="Polar residues" evidence="9">
    <location>
        <begin position="510"/>
        <end position="521"/>
    </location>
</feature>
<dbReference type="AlphaFoldDB" id="A0A8H4EXR6"/>
<feature type="binding site" evidence="8">
    <location>
        <position position="40"/>
    </location>
    <ligand>
        <name>ATP</name>
        <dbReference type="ChEBI" id="CHEBI:30616"/>
    </ligand>
</feature>
<feature type="region of interest" description="Disordered" evidence="9">
    <location>
        <begin position="498"/>
        <end position="582"/>
    </location>
</feature>
<evidence type="ECO:0000256" key="3">
    <source>
        <dbReference type="ARBA" id="ARBA00022679"/>
    </source>
</evidence>
<keyword evidence="3" id="KW-0808">Transferase</keyword>
<dbReference type="GO" id="GO:0004674">
    <property type="term" value="F:protein serine/threonine kinase activity"/>
    <property type="evidence" value="ECO:0007669"/>
    <property type="project" value="UniProtKB-KW"/>
</dbReference>
<evidence type="ECO:0000256" key="9">
    <source>
        <dbReference type="SAM" id="MobiDB-lite"/>
    </source>
</evidence>
<dbReference type="InterPro" id="IPR050117">
    <property type="entry name" value="MAPK"/>
</dbReference>
<protein>
    <submittedName>
        <fullName evidence="11">Kinase-like domain-containing protein</fullName>
    </submittedName>
</protein>
<dbReference type="PANTHER" id="PTHR24055">
    <property type="entry name" value="MITOGEN-ACTIVATED PROTEIN KINASE"/>
    <property type="match status" value="1"/>
</dbReference>
<evidence type="ECO:0000256" key="7">
    <source>
        <dbReference type="ARBA" id="ARBA00023242"/>
    </source>
</evidence>
<feature type="compositionally biased region" description="Acidic residues" evidence="9">
    <location>
        <begin position="712"/>
        <end position="723"/>
    </location>
</feature>
<keyword evidence="6 8" id="KW-0067">ATP-binding</keyword>
<keyword evidence="2" id="KW-0723">Serine/threonine-protein kinase</keyword>
<comment type="caution">
    <text evidence="11">The sequence shown here is derived from an EMBL/GenBank/DDBJ whole genome shotgun (WGS) entry which is preliminary data.</text>
</comment>
<dbReference type="EMBL" id="JAAECE010000009">
    <property type="protein sequence ID" value="KAF1797659.1"/>
    <property type="molecule type" value="Genomic_DNA"/>
</dbReference>
<keyword evidence="7" id="KW-0539">Nucleus</keyword>
<dbReference type="Pfam" id="PF00069">
    <property type="entry name" value="Pkinase"/>
    <property type="match status" value="1"/>
</dbReference>
<evidence type="ECO:0000256" key="2">
    <source>
        <dbReference type="ARBA" id="ARBA00022527"/>
    </source>
</evidence>